<keyword evidence="4" id="KW-1185">Reference proteome</keyword>
<reference evidence="3 4" key="2">
    <citation type="submission" date="2024-05" db="EMBL/GenBank/DDBJ databases">
        <authorList>
            <person name="Chen Y."/>
            <person name="Shah S."/>
            <person name="Dougan E. K."/>
            <person name="Thang M."/>
            <person name="Chan C."/>
        </authorList>
    </citation>
    <scope>NUCLEOTIDE SEQUENCE [LARGE SCALE GENOMIC DNA]</scope>
</reference>
<evidence type="ECO:0000313" key="3">
    <source>
        <dbReference type="EMBL" id="CAL4766969.1"/>
    </source>
</evidence>
<dbReference type="Gene3D" id="3.40.50.1820">
    <property type="entry name" value="alpha/beta hydrolase"/>
    <property type="match status" value="1"/>
</dbReference>
<name>A0A9P1FMM9_9DINO</name>
<keyword evidence="3" id="KW-0378">Hydrolase</keyword>
<evidence type="ECO:0000313" key="4">
    <source>
        <dbReference type="Proteomes" id="UP001152797"/>
    </source>
</evidence>
<dbReference type="Pfam" id="PF12146">
    <property type="entry name" value="Hydrolase_4"/>
    <property type="match status" value="1"/>
</dbReference>
<keyword evidence="3" id="KW-0031">Aminopeptidase</keyword>
<dbReference type="EMBL" id="CAMXCT030000502">
    <property type="protein sequence ID" value="CAL4766969.1"/>
    <property type="molecule type" value="Genomic_DNA"/>
</dbReference>
<keyword evidence="3" id="KW-0645">Protease</keyword>
<dbReference type="OrthoDB" id="431885at2759"/>
<dbReference type="AlphaFoldDB" id="A0A9P1FMM9"/>
<dbReference type="EMBL" id="CAMXCT020000502">
    <property type="protein sequence ID" value="CAL1133032.1"/>
    <property type="molecule type" value="Genomic_DNA"/>
</dbReference>
<reference evidence="2" key="1">
    <citation type="submission" date="2022-10" db="EMBL/GenBank/DDBJ databases">
        <authorList>
            <person name="Chen Y."/>
            <person name="Dougan E. K."/>
            <person name="Chan C."/>
            <person name="Rhodes N."/>
            <person name="Thang M."/>
        </authorList>
    </citation>
    <scope>NUCLEOTIDE SEQUENCE</scope>
</reference>
<dbReference type="GO" id="GO:0004177">
    <property type="term" value="F:aminopeptidase activity"/>
    <property type="evidence" value="ECO:0007669"/>
    <property type="project" value="UniProtKB-KW"/>
</dbReference>
<evidence type="ECO:0000313" key="2">
    <source>
        <dbReference type="EMBL" id="CAI3979657.1"/>
    </source>
</evidence>
<comment type="caution">
    <text evidence="2">The sequence shown here is derived from an EMBL/GenBank/DDBJ whole genome shotgun (WGS) entry which is preliminary data.</text>
</comment>
<accession>A0A9P1FMM9</accession>
<dbReference type="Proteomes" id="UP001152797">
    <property type="component" value="Unassembled WGS sequence"/>
</dbReference>
<feature type="domain" description="Serine aminopeptidase S33" evidence="1">
    <location>
        <begin position="127"/>
        <end position="314"/>
    </location>
</feature>
<dbReference type="InterPro" id="IPR022742">
    <property type="entry name" value="Hydrolase_4"/>
</dbReference>
<dbReference type="InterPro" id="IPR029058">
    <property type="entry name" value="AB_hydrolase_fold"/>
</dbReference>
<dbReference type="EMBL" id="CAMXCT010000502">
    <property type="protein sequence ID" value="CAI3979657.1"/>
    <property type="molecule type" value="Genomic_DNA"/>
</dbReference>
<organism evidence="2">
    <name type="scientific">Cladocopium goreaui</name>
    <dbReference type="NCBI Taxonomy" id="2562237"/>
    <lineage>
        <taxon>Eukaryota</taxon>
        <taxon>Sar</taxon>
        <taxon>Alveolata</taxon>
        <taxon>Dinophyceae</taxon>
        <taxon>Suessiales</taxon>
        <taxon>Symbiodiniaceae</taxon>
        <taxon>Cladocopium</taxon>
    </lineage>
</organism>
<dbReference type="SUPFAM" id="SSF53474">
    <property type="entry name" value="alpha/beta-Hydrolases"/>
    <property type="match status" value="1"/>
</dbReference>
<sequence>MMCHFWTNLWLPVHSKRPIYCGSRGYRDMWEELRHGSRCYVRRHVGSAAAEGSWEAVKEVYQVAAVAGTLLSCIWRTRSSTAPKRFFLYLHGFPDQSLDHRKEHPESYGQLRPQLPRRLAEKFLSARPDSAFVAFNFSGTPGSEGLSFYQKTVSQEVQDSLCMIEYLRSINDVPVHVVGISTGAIIATLLFGSACAVVRLREQQLPKVTLTAIAGLLDVEKGLHYDFDKEQLASFDSQGFCFKEFWLPPGSSSNPPDAVIAEVPEAAEEPWIKCAIPLSAAYREDFLTLNVARAAKTTGTPLLILHGDRDRSVPLETLGGSRCYGADAVGRNMQIEVVCCVVCL</sequence>
<evidence type="ECO:0000259" key="1">
    <source>
        <dbReference type="Pfam" id="PF12146"/>
    </source>
</evidence>
<proteinExistence type="predicted"/>
<gene>
    <name evidence="2" type="ORF">C1SCF055_LOCUS7594</name>
</gene>
<protein>
    <submittedName>
        <fullName evidence="3">Serine aminopeptidase S33 domain-containing protein</fullName>
    </submittedName>
</protein>